<evidence type="ECO:0000313" key="2">
    <source>
        <dbReference type="EMBL" id="MBW0556015.1"/>
    </source>
</evidence>
<protein>
    <recommendedName>
        <fullName evidence="1">Tet-like 2OG-Fe(II) oxygenase domain-containing protein</fullName>
    </recommendedName>
</protein>
<dbReference type="InterPro" id="IPR046798">
    <property type="entry name" value="2OG-FeII_Oxy_6"/>
</dbReference>
<dbReference type="Proteomes" id="UP000765509">
    <property type="component" value="Unassembled WGS sequence"/>
</dbReference>
<comment type="caution">
    <text evidence="2">The sequence shown here is derived from an EMBL/GenBank/DDBJ whole genome shotgun (WGS) entry which is preliminary data.</text>
</comment>
<organism evidence="2 3">
    <name type="scientific">Austropuccinia psidii MF-1</name>
    <dbReference type="NCBI Taxonomy" id="1389203"/>
    <lineage>
        <taxon>Eukaryota</taxon>
        <taxon>Fungi</taxon>
        <taxon>Dikarya</taxon>
        <taxon>Basidiomycota</taxon>
        <taxon>Pucciniomycotina</taxon>
        <taxon>Pucciniomycetes</taxon>
        <taxon>Pucciniales</taxon>
        <taxon>Sphaerophragmiaceae</taxon>
        <taxon>Austropuccinia</taxon>
    </lineage>
</organism>
<evidence type="ECO:0000313" key="3">
    <source>
        <dbReference type="Proteomes" id="UP000765509"/>
    </source>
</evidence>
<gene>
    <name evidence="2" type="ORF">O181_095730</name>
</gene>
<sequence length="145" mass="16929">MEEISRKRGISRSKPRMIYLNATEYRIKHNEMNEEVNSIALFVGNSVQLIAKKALNKSHRKLESIGASSFEEMIHQESIKSHQFETNMTFTFGDFHNNYHMDEDFSNYSYVIWIPVKLEKVNLVKKKNHMGLKEGLLSFQATTVE</sequence>
<dbReference type="EMBL" id="AVOT02063235">
    <property type="protein sequence ID" value="MBW0556015.1"/>
    <property type="molecule type" value="Genomic_DNA"/>
</dbReference>
<proteinExistence type="predicted"/>
<accession>A0A9Q3J680</accession>
<dbReference type="Pfam" id="PF20515">
    <property type="entry name" value="2OG-FeII_Oxy_6"/>
    <property type="match status" value="1"/>
</dbReference>
<dbReference type="AlphaFoldDB" id="A0A9Q3J680"/>
<keyword evidence="3" id="KW-1185">Reference proteome</keyword>
<feature type="domain" description="Tet-like 2OG-Fe(II) oxygenase" evidence="1">
    <location>
        <begin position="26"/>
        <end position="135"/>
    </location>
</feature>
<name>A0A9Q3J680_9BASI</name>
<evidence type="ECO:0000259" key="1">
    <source>
        <dbReference type="Pfam" id="PF20515"/>
    </source>
</evidence>
<reference evidence="2" key="1">
    <citation type="submission" date="2021-03" db="EMBL/GenBank/DDBJ databases">
        <title>Draft genome sequence of rust myrtle Austropuccinia psidii MF-1, a brazilian biotype.</title>
        <authorList>
            <person name="Quecine M.C."/>
            <person name="Pachon D.M.R."/>
            <person name="Bonatelli M.L."/>
            <person name="Correr F.H."/>
            <person name="Franceschini L.M."/>
            <person name="Leite T.F."/>
            <person name="Margarido G.R.A."/>
            <person name="Almeida C.A."/>
            <person name="Ferrarezi J.A."/>
            <person name="Labate C.A."/>
        </authorList>
    </citation>
    <scope>NUCLEOTIDE SEQUENCE</scope>
    <source>
        <strain evidence="2">MF-1</strain>
    </source>
</reference>